<keyword evidence="10 13" id="KW-1133">Transmembrane helix</keyword>
<evidence type="ECO:0000256" key="4">
    <source>
        <dbReference type="ARBA" id="ARBA00006335"/>
    </source>
</evidence>
<comment type="similarity">
    <text evidence="4">Belongs to the neutral sphingomyelinase family.</text>
</comment>
<dbReference type="HOGENOM" id="CLU_034001_2_0_1"/>
<dbReference type="PANTHER" id="PTHR16320:SF24">
    <property type="entry name" value="PHOSPHODIESTERASE, PUTATIVE-RELATED"/>
    <property type="match status" value="1"/>
</dbReference>
<dbReference type="GO" id="GO:0004767">
    <property type="term" value="F:sphingomyelin phosphodiesterase activity"/>
    <property type="evidence" value="ECO:0007669"/>
    <property type="project" value="InterPro"/>
</dbReference>
<evidence type="ECO:0000256" key="5">
    <source>
        <dbReference type="ARBA" id="ARBA00022692"/>
    </source>
</evidence>
<organism evidence="15 16">
    <name type="scientific">Laccaria amethystina LaAM-08-1</name>
    <dbReference type="NCBI Taxonomy" id="1095629"/>
    <lineage>
        <taxon>Eukaryota</taxon>
        <taxon>Fungi</taxon>
        <taxon>Dikarya</taxon>
        <taxon>Basidiomycota</taxon>
        <taxon>Agaricomycotina</taxon>
        <taxon>Agaricomycetes</taxon>
        <taxon>Agaricomycetidae</taxon>
        <taxon>Agaricales</taxon>
        <taxon>Agaricineae</taxon>
        <taxon>Hydnangiaceae</taxon>
        <taxon>Laccaria</taxon>
    </lineage>
</organism>
<evidence type="ECO:0000256" key="9">
    <source>
        <dbReference type="ARBA" id="ARBA00022919"/>
    </source>
</evidence>
<keyword evidence="5 13" id="KW-0812">Transmembrane</keyword>
<keyword evidence="12 13" id="KW-0472">Membrane</keyword>
<dbReference type="EMBL" id="KN838548">
    <property type="protein sequence ID" value="KIK07285.1"/>
    <property type="molecule type" value="Genomic_DNA"/>
</dbReference>
<name>A0A0C9X519_9AGAR</name>
<proteinExistence type="inferred from homology"/>
<evidence type="ECO:0000256" key="6">
    <source>
        <dbReference type="ARBA" id="ARBA00022723"/>
    </source>
</evidence>
<reference evidence="16" key="2">
    <citation type="submission" date="2015-01" db="EMBL/GenBank/DDBJ databases">
        <title>Evolutionary Origins and Diversification of the Mycorrhizal Mutualists.</title>
        <authorList>
            <consortium name="DOE Joint Genome Institute"/>
            <consortium name="Mycorrhizal Genomics Consortium"/>
            <person name="Kohler A."/>
            <person name="Kuo A."/>
            <person name="Nagy L.G."/>
            <person name="Floudas D."/>
            <person name="Copeland A."/>
            <person name="Barry K.W."/>
            <person name="Cichocki N."/>
            <person name="Veneault-Fourrey C."/>
            <person name="LaButti K."/>
            <person name="Lindquist E.A."/>
            <person name="Lipzen A."/>
            <person name="Lundell T."/>
            <person name="Morin E."/>
            <person name="Murat C."/>
            <person name="Riley R."/>
            <person name="Ohm R."/>
            <person name="Sun H."/>
            <person name="Tunlid A."/>
            <person name="Henrissat B."/>
            <person name="Grigoriev I.V."/>
            <person name="Hibbett D.S."/>
            <person name="Martin F."/>
        </authorList>
    </citation>
    <scope>NUCLEOTIDE SEQUENCE [LARGE SCALE GENOMIC DNA]</scope>
    <source>
        <strain evidence="16">LaAM-08-1</strain>
    </source>
</reference>
<keyword evidence="6" id="KW-0479">Metal-binding</keyword>
<comment type="pathway">
    <text evidence="3">Sphingolipid metabolism.</text>
</comment>
<comment type="subcellular location">
    <subcellularLocation>
        <location evidence="1">Membrane</location>
        <topology evidence="1">Multi-pass membrane protein</topology>
    </subcellularLocation>
</comment>
<evidence type="ECO:0000256" key="13">
    <source>
        <dbReference type="SAM" id="Phobius"/>
    </source>
</evidence>
<dbReference type="PANTHER" id="PTHR16320">
    <property type="entry name" value="SPHINGOMYELINASE FAMILY MEMBER"/>
    <property type="match status" value="1"/>
</dbReference>
<dbReference type="InterPro" id="IPR038772">
    <property type="entry name" value="Sph/SMPD2-like"/>
</dbReference>
<dbReference type="Gene3D" id="3.60.10.10">
    <property type="entry name" value="Endonuclease/exonuclease/phosphatase"/>
    <property type="match status" value="1"/>
</dbReference>
<feature type="transmembrane region" description="Helical" evidence="13">
    <location>
        <begin position="370"/>
        <end position="392"/>
    </location>
</feature>
<evidence type="ECO:0000256" key="3">
    <source>
        <dbReference type="ARBA" id="ARBA00004991"/>
    </source>
</evidence>
<dbReference type="GO" id="GO:0016020">
    <property type="term" value="C:membrane"/>
    <property type="evidence" value="ECO:0007669"/>
    <property type="project" value="UniProtKB-SubCell"/>
</dbReference>
<dbReference type="AlphaFoldDB" id="A0A0C9X519"/>
<dbReference type="Proteomes" id="UP000054477">
    <property type="component" value="Unassembled WGS sequence"/>
</dbReference>
<keyword evidence="9" id="KW-0746">Sphingolipid metabolism</keyword>
<dbReference type="OrthoDB" id="387657at2759"/>
<evidence type="ECO:0000256" key="2">
    <source>
        <dbReference type="ARBA" id="ARBA00004760"/>
    </source>
</evidence>
<evidence type="ECO:0000313" key="16">
    <source>
        <dbReference type="Proteomes" id="UP000054477"/>
    </source>
</evidence>
<evidence type="ECO:0000256" key="12">
    <source>
        <dbReference type="ARBA" id="ARBA00023136"/>
    </source>
</evidence>
<keyword evidence="7" id="KW-0378">Hydrolase</keyword>
<keyword evidence="16" id="KW-1185">Reference proteome</keyword>
<dbReference type="GO" id="GO:0046872">
    <property type="term" value="F:metal ion binding"/>
    <property type="evidence" value="ECO:0007669"/>
    <property type="project" value="UniProtKB-KW"/>
</dbReference>
<evidence type="ECO:0000256" key="8">
    <source>
        <dbReference type="ARBA" id="ARBA00022842"/>
    </source>
</evidence>
<evidence type="ECO:0000256" key="11">
    <source>
        <dbReference type="ARBA" id="ARBA00023098"/>
    </source>
</evidence>
<sequence>MSEEIRLLSLNCWGLKYVSKNRTERIQAIARFLADSDHDIVALQEIWVFADYEHVLESVSKRLPNSKFFYSGALGAGLAIFTRFPIVTTSVSPYSLNGSPIDVVAGDWFVGKAAASVTILHPVLGHVQIFNTHLFAKGGEDGPEYNRAHRLVNAWEFAKLTRQAAERGRYVIALGDFNSIPPTLPMTVIRDHASLTDSWVVTHPNPDATSVTNALEAITKLGVTADSPLNSYSAGKGYAAGSWGKRLDYVLYRQPERRQASPGQTFPVLKAKECKVVLTDLVPGQDFSYSDHFGLDATLQIEASDVQNTEAPKELSNASIATTIQALTACYRFSRERSKKELVIFTLCIVLLLPITVGSAWLPHSWINPIFLLFTVFIAWLGTTMLYQGFLYGNWECNALMNIIEELEIYRKGLDIQSGVQRDMGDYVG</sequence>
<gene>
    <name evidence="15" type="ORF">K443DRAFT_129284</name>
</gene>
<evidence type="ECO:0000256" key="7">
    <source>
        <dbReference type="ARBA" id="ARBA00022801"/>
    </source>
</evidence>
<protein>
    <recommendedName>
        <fullName evidence="14">Endonuclease/exonuclease/phosphatase domain-containing protein</fullName>
    </recommendedName>
</protein>
<keyword evidence="11" id="KW-0443">Lipid metabolism</keyword>
<reference evidence="15 16" key="1">
    <citation type="submission" date="2014-04" db="EMBL/GenBank/DDBJ databases">
        <authorList>
            <consortium name="DOE Joint Genome Institute"/>
            <person name="Kuo A."/>
            <person name="Kohler A."/>
            <person name="Nagy L.G."/>
            <person name="Floudas D."/>
            <person name="Copeland A."/>
            <person name="Barry K.W."/>
            <person name="Cichocki N."/>
            <person name="Veneault-Fourrey C."/>
            <person name="LaButti K."/>
            <person name="Lindquist E.A."/>
            <person name="Lipzen A."/>
            <person name="Lundell T."/>
            <person name="Morin E."/>
            <person name="Murat C."/>
            <person name="Sun H."/>
            <person name="Tunlid A."/>
            <person name="Henrissat B."/>
            <person name="Grigoriev I.V."/>
            <person name="Hibbett D.S."/>
            <person name="Martin F."/>
            <person name="Nordberg H.P."/>
            <person name="Cantor M.N."/>
            <person name="Hua S.X."/>
        </authorList>
    </citation>
    <scope>NUCLEOTIDE SEQUENCE [LARGE SCALE GENOMIC DNA]</scope>
    <source>
        <strain evidence="15 16">LaAM-08-1</strain>
    </source>
</reference>
<keyword evidence="8" id="KW-0460">Magnesium</keyword>
<dbReference type="STRING" id="1095629.A0A0C9X519"/>
<accession>A0A0C9X519</accession>
<dbReference type="Pfam" id="PF03372">
    <property type="entry name" value="Exo_endo_phos"/>
    <property type="match status" value="1"/>
</dbReference>
<feature type="domain" description="Endonuclease/exonuclease/phosphatase" evidence="14">
    <location>
        <begin position="8"/>
        <end position="292"/>
    </location>
</feature>
<dbReference type="InterPro" id="IPR036691">
    <property type="entry name" value="Endo/exonu/phosph_ase_sf"/>
</dbReference>
<evidence type="ECO:0000256" key="10">
    <source>
        <dbReference type="ARBA" id="ARBA00022989"/>
    </source>
</evidence>
<dbReference type="InterPro" id="IPR005135">
    <property type="entry name" value="Endo/exonuclease/phosphatase"/>
</dbReference>
<dbReference type="SUPFAM" id="SSF56219">
    <property type="entry name" value="DNase I-like"/>
    <property type="match status" value="1"/>
</dbReference>
<feature type="transmembrane region" description="Helical" evidence="13">
    <location>
        <begin position="342"/>
        <end position="364"/>
    </location>
</feature>
<evidence type="ECO:0000313" key="15">
    <source>
        <dbReference type="EMBL" id="KIK07285.1"/>
    </source>
</evidence>
<comment type="pathway">
    <text evidence="2">Lipid metabolism; sphingolipid metabolism.</text>
</comment>
<dbReference type="GO" id="GO:0006665">
    <property type="term" value="P:sphingolipid metabolic process"/>
    <property type="evidence" value="ECO:0007669"/>
    <property type="project" value="UniProtKB-KW"/>
</dbReference>
<evidence type="ECO:0000259" key="14">
    <source>
        <dbReference type="Pfam" id="PF03372"/>
    </source>
</evidence>
<evidence type="ECO:0000256" key="1">
    <source>
        <dbReference type="ARBA" id="ARBA00004141"/>
    </source>
</evidence>